<evidence type="ECO:0000313" key="1">
    <source>
        <dbReference type="EMBL" id="MDO0823138.1"/>
    </source>
</evidence>
<proteinExistence type="predicted"/>
<comment type="caution">
    <text evidence="1">The sequence shown here is derived from an EMBL/GenBank/DDBJ whole genome shotgun (WGS) entry which is preliminary data.</text>
</comment>
<protein>
    <submittedName>
        <fullName evidence="1">Nickel-dependent hydrogenase large subunit</fullName>
    </submittedName>
</protein>
<dbReference type="SUPFAM" id="SSF56762">
    <property type="entry name" value="HydB/Nqo4-like"/>
    <property type="match status" value="1"/>
</dbReference>
<dbReference type="PANTHER" id="PTHR42958">
    <property type="entry name" value="HYDROGENASE-2 LARGE CHAIN"/>
    <property type="match status" value="1"/>
</dbReference>
<organism evidence="1 2">
    <name type="scientific">Desulfosporosinus nitroreducens</name>
    <dbReference type="NCBI Taxonomy" id="2018668"/>
    <lineage>
        <taxon>Bacteria</taxon>
        <taxon>Bacillati</taxon>
        <taxon>Bacillota</taxon>
        <taxon>Clostridia</taxon>
        <taxon>Eubacteriales</taxon>
        <taxon>Desulfitobacteriaceae</taxon>
        <taxon>Desulfosporosinus</taxon>
    </lineage>
</organism>
<dbReference type="EMBL" id="JAMJEV010000007">
    <property type="protein sequence ID" value="MDO0823138.1"/>
    <property type="molecule type" value="Genomic_DNA"/>
</dbReference>
<dbReference type="PANTHER" id="PTHR42958:SF2">
    <property type="entry name" value="UPTAKE HYDROGENASE LARGE SUBUNIT"/>
    <property type="match status" value="1"/>
</dbReference>
<name>A0ABT8QP68_9FIRM</name>
<accession>A0ABT8QP68</accession>
<keyword evidence="2" id="KW-1185">Reference proteome</keyword>
<evidence type="ECO:0000313" key="2">
    <source>
        <dbReference type="Proteomes" id="UP001176021"/>
    </source>
</evidence>
<gene>
    <name evidence="1" type="ORF">M8H41_09765</name>
</gene>
<dbReference type="InterPro" id="IPR050867">
    <property type="entry name" value="NiFe/NiFeSe_hydrgnase_LSU"/>
</dbReference>
<reference evidence="1" key="1">
    <citation type="submission" date="2022-05" db="EMBL/GenBank/DDBJ databases">
        <title>Expanded diversity of anoxic marine methylotrophy in a Black Sea sulfate reducing microorganism.</title>
        <authorList>
            <person name="Fischer P.Q."/>
            <person name="Stams A.J.M."/>
            <person name="Villanueva L."/>
            <person name="Sousa D.Z."/>
        </authorList>
    </citation>
    <scope>NUCLEOTIDE SEQUENCE</scope>
    <source>
        <strain evidence="1">P130</strain>
    </source>
</reference>
<dbReference type="RefSeq" id="WP_302048647.1">
    <property type="nucleotide sequence ID" value="NZ_JAMJEV010000007.1"/>
</dbReference>
<sequence>MGKKIIVDDTSTNAASTDAVSTDVVSTDAVGTIVLDPITRLEGHLKVSVTLDANNNVTAAEATGNLYRDFENMLIGRVPKDAAFLTQRICGVCPVSHAVASAKAVEQAKGFTPNLQGLLLRDLIQGANFISSNVLHFYQLALMDYVQGPQMHPWTPGYTQDFRFNATDSQTLINNYVAALSIRRQAHEMGAIFGGKLPHVGNVVPGGVTAIPSSTNITNFRNYLNTITTFIQTTYEADVNKLASAYSDYYTVGKGYGDLISFGVFDTNASGGKLFPAGTVTNGTVGSFTQTNIKEYVGHSWYSSPSGYNPASETTTPSFGKAGAYTWLKAPRYNGAPYEAGSLARTWVSGDYRNGVSVMDRHLARYTETNKIAVNMQTWLNQVVVGQSGFTNLGTPASGSGIGLTEAPRGALGHWLTVANSKISKYQIVTPTCWNASPMDDAGNVGPIEKALIGTHVANTAQPVELLRIVHSFDPCTGCSVHVMSPEGLEMSNFVVQPLGV</sequence>
<dbReference type="InterPro" id="IPR001501">
    <property type="entry name" value="Ni-dep_hyd_lsu"/>
</dbReference>
<dbReference type="Gene3D" id="1.10.645.10">
    <property type="entry name" value="Cytochrome-c3 Hydrogenase, chain B"/>
    <property type="match status" value="1"/>
</dbReference>
<dbReference type="Pfam" id="PF00374">
    <property type="entry name" value="NiFeSe_Hases"/>
    <property type="match status" value="3"/>
</dbReference>
<dbReference type="InterPro" id="IPR029014">
    <property type="entry name" value="NiFe-Hase_large"/>
</dbReference>
<dbReference type="Proteomes" id="UP001176021">
    <property type="component" value="Unassembled WGS sequence"/>
</dbReference>